<proteinExistence type="predicted"/>
<keyword evidence="3" id="KW-1185">Reference proteome</keyword>
<dbReference type="EMBL" id="KK117399">
    <property type="protein sequence ID" value="KFM70380.1"/>
    <property type="molecule type" value="Genomic_DNA"/>
</dbReference>
<feature type="non-terminal residue" evidence="2">
    <location>
        <position position="50"/>
    </location>
</feature>
<gene>
    <name evidence="2" type="ORF">X975_20862</name>
</gene>
<evidence type="ECO:0000313" key="3">
    <source>
        <dbReference type="Proteomes" id="UP000054359"/>
    </source>
</evidence>
<feature type="signal peptide" evidence="1">
    <location>
        <begin position="1"/>
        <end position="20"/>
    </location>
</feature>
<sequence length="50" mass="5583">MASYSPFFLILFSSTAKVFSSPLGFSEIFSQNTHGCQWTELSAKMLFLGQ</sequence>
<evidence type="ECO:0000313" key="2">
    <source>
        <dbReference type="EMBL" id="KFM70380.1"/>
    </source>
</evidence>
<feature type="chain" id="PRO_5001830130" evidence="1">
    <location>
        <begin position="21"/>
        <end position="50"/>
    </location>
</feature>
<keyword evidence="1" id="KW-0732">Signal</keyword>
<organism evidence="2 3">
    <name type="scientific">Stegodyphus mimosarum</name>
    <name type="common">African social velvet spider</name>
    <dbReference type="NCBI Taxonomy" id="407821"/>
    <lineage>
        <taxon>Eukaryota</taxon>
        <taxon>Metazoa</taxon>
        <taxon>Ecdysozoa</taxon>
        <taxon>Arthropoda</taxon>
        <taxon>Chelicerata</taxon>
        <taxon>Arachnida</taxon>
        <taxon>Araneae</taxon>
        <taxon>Araneomorphae</taxon>
        <taxon>Entelegynae</taxon>
        <taxon>Eresoidea</taxon>
        <taxon>Eresidae</taxon>
        <taxon>Stegodyphus</taxon>
    </lineage>
</organism>
<evidence type="ECO:0000256" key="1">
    <source>
        <dbReference type="SAM" id="SignalP"/>
    </source>
</evidence>
<reference evidence="2 3" key="1">
    <citation type="submission" date="2013-11" db="EMBL/GenBank/DDBJ databases">
        <title>Genome sequencing of Stegodyphus mimosarum.</title>
        <authorList>
            <person name="Bechsgaard J."/>
        </authorList>
    </citation>
    <scope>NUCLEOTIDE SEQUENCE [LARGE SCALE GENOMIC DNA]</scope>
</reference>
<accession>A0A087TZ41</accession>
<name>A0A087TZ41_STEMI</name>
<dbReference type="Proteomes" id="UP000054359">
    <property type="component" value="Unassembled WGS sequence"/>
</dbReference>
<protein>
    <submittedName>
        <fullName evidence="2">Uncharacterized protein</fullName>
    </submittedName>
</protein>
<dbReference type="AlphaFoldDB" id="A0A087TZ41"/>